<dbReference type="Pfam" id="PF13765">
    <property type="entry name" value="PRY"/>
    <property type="match status" value="1"/>
</dbReference>
<evidence type="ECO:0000256" key="2">
    <source>
        <dbReference type="ARBA" id="ARBA00006480"/>
    </source>
</evidence>
<feature type="domain" description="B30.2/SPRY" evidence="7">
    <location>
        <begin position="509"/>
        <end position="700"/>
    </location>
</feature>
<comment type="subcellular location">
    <subcellularLocation>
        <location evidence="1">Secreted</location>
    </subcellularLocation>
</comment>
<dbReference type="InterPro" id="IPR043136">
    <property type="entry name" value="B30.2/SPRY_sf"/>
</dbReference>
<dbReference type="Pfam" id="PF18078">
    <property type="entry name" value="Thioredoxin_11"/>
    <property type="match status" value="1"/>
</dbReference>
<dbReference type="InterPro" id="IPR001870">
    <property type="entry name" value="B30.2/SPRY"/>
</dbReference>
<keyword evidence="6" id="KW-0204">Cytolysis</keyword>
<reference evidence="8" key="2">
    <citation type="submission" date="2025-09" db="UniProtKB">
        <authorList>
            <consortium name="Ensembl"/>
        </authorList>
    </citation>
    <scope>IDENTIFICATION</scope>
</reference>
<organism evidence="8 9">
    <name type="scientific">Cyprinodon variegatus</name>
    <name type="common">Sheepshead minnow</name>
    <dbReference type="NCBI Taxonomy" id="28743"/>
    <lineage>
        <taxon>Eukaryota</taxon>
        <taxon>Metazoa</taxon>
        <taxon>Chordata</taxon>
        <taxon>Craniata</taxon>
        <taxon>Vertebrata</taxon>
        <taxon>Euteleostomi</taxon>
        <taxon>Actinopterygii</taxon>
        <taxon>Neopterygii</taxon>
        <taxon>Teleostei</taxon>
        <taxon>Neoteleostei</taxon>
        <taxon>Acanthomorphata</taxon>
        <taxon>Ovalentaria</taxon>
        <taxon>Atherinomorphae</taxon>
        <taxon>Cyprinodontiformes</taxon>
        <taxon>Cyprinodontidae</taxon>
        <taxon>Cyprinodon</taxon>
    </lineage>
</organism>
<dbReference type="InterPro" id="IPR056072">
    <property type="entry name" value="SNTX_MACPF/CDC-like_dom"/>
</dbReference>
<keyword evidence="9" id="KW-1185">Reference proteome</keyword>
<dbReference type="AlphaFoldDB" id="A0A3Q2E8L5"/>
<evidence type="ECO:0000313" key="9">
    <source>
        <dbReference type="Proteomes" id="UP000265020"/>
    </source>
</evidence>
<dbReference type="Pfam" id="PF00622">
    <property type="entry name" value="SPRY"/>
    <property type="match status" value="1"/>
</dbReference>
<dbReference type="Ensembl" id="ENSCVAT00000020708.1">
    <property type="protein sequence ID" value="ENSCVAP00000028576.1"/>
    <property type="gene ID" value="ENSCVAG00000015805.1"/>
</dbReference>
<dbReference type="InterPro" id="IPR003879">
    <property type="entry name" value="Butyrophylin_SPRY"/>
</dbReference>
<evidence type="ECO:0000313" key="8">
    <source>
        <dbReference type="Ensembl" id="ENSCVAP00000028576.1"/>
    </source>
</evidence>
<dbReference type="GeneTree" id="ENSGT00390000014380"/>
<keyword evidence="5" id="KW-0354">Hemolysis</keyword>
<dbReference type="InterPro" id="IPR003877">
    <property type="entry name" value="SPRY_dom"/>
</dbReference>
<comment type="similarity">
    <text evidence="2">Belongs to the SNTX/VTX toxin family.</text>
</comment>
<reference evidence="8" key="1">
    <citation type="submission" date="2025-08" db="UniProtKB">
        <authorList>
            <consortium name="Ensembl"/>
        </authorList>
    </citation>
    <scope>IDENTIFICATION</scope>
</reference>
<dbReference type="Pfam" id="PF21109">
    <property type="entry name" value="Stonustoxin_helical"/>
    <property type="match status" value="1"/>
</dbReference>
<dbReference type="InterPro" id="IPR048997">
    <property type="entry name" value="Stonustoxin-like_helical"/>
</dbReference>
<evidence type="ECO:0000256" key="5">
    <source>
        <dbReference type="ARBA" id="ARBA00022735"/>
    </source>
</evidence>
<dbReference type="GO" id="GO:0031640">
    <property type="term" value="P:killing of cells of another organism"/>
    <property type="evidence" value="ECO:0007669"/>
    <property type="project" value="UniProtKB-KW"/>
</dbReference>
<dbReference type="SMART" id="SM00589">
    <property type="entry name" value="PRY"/>
    <property type="match status" value="1"/>
</dbReference>
<dbReference type="Proteomes" id="UP000265020">
    <property type="component" value="Unassembled WGS sequence"/>
</dbReference>
<keyword evidence="4" id="KW-0800">Toxin</keyword>
<dbReference type="GO" id="GO:0090729">
    <property type="term" value="F:toxin activity"/>
    <property type="evidence" value="ECO:0007669"/>
    <property type="project" value="UniProtKB-KW"/>
</dbReference>
<proteinExistence type="inferred from homology"/>
<evidence type="ECO:0000256" key="6">
    <source>
        <dbReference type="ARBA" id="ARBA00022852"/>
    </source>
</evidence>
<dbReference type="Pfam" id="PF24674">
    <property type="entry name" value="MACPF_SNTX"/>
    <property type="match status" value="1"/>
</dbReference>
<dbReference type="InterPro" id="IPR040581">
    <property type="entry name" value="Thioredoxin_11"/>
</dbReference>
<sequence length="704" mass="79797">MDSSSLKVPALGRPFSLGMLYNAHTDELITGISLWEGTILENKTKTKNNHNSSFQVLSSDSIQEKSSLLDLNASFKASFLSGLIEVGGSAKYLNDKKKFKNQSRVTLQYKATSYFSRLSMTHSEAQSAARLSDEVKSMATHVVTGIQHGANAFFVFDSEKLESTQVEDFQGTLEGAINKIPKLNAEANISMSLSDKENSVLKRISCKFYGDFLLESNPTHFEEALKTYQSLSKMLRENPQNSVPIQAFLTPLKSYDPTAAAVTGEICEGLITKAQDVFEDLSQFEMRCNELLEIMLLKKFPSFYKNLQEFSDLCKKCEKILRDTMKKKFPLIRAGKEDHSSVEKLLDDLRNTRFNHNNLDRWMSDKEAEVTALNICLKSMEGIKMVSNESQLKKEIFAQGVVHGLCFTFTSLEGDDPYIDQMESCLHSHDLKSLQNIYEPKHDQWYHSDAKIQELRGKAQEFQNMAKGLKANSKFIFLVAAANNPKYQGASIYHYKEGCLVSEDFSKPGVPPVENITSKEDLIWYACDLTLNPNTANNYLILSDENKKATCTSTWQYYDSHPERFDKLQVLCNEGLCGRSYWEVEWSELPQVGIGVAYKSLERHTSLGSSDKSWYFGRELCFDAWNNGQVWFGKPIPVGCNKIGVYLDFQDGTLSFYMLSGQNLEHLYTFKTSFNDHVYPGFYIYPTSGVNGQRFLPTRAEISH</sequence>
<name>A0A3Q2E8L5_CYPVA</name>
<dbReference type="InterPro" id="IPR006574">
    <property type="entry name" value="PRY"/>
</dbReference>
<dbReference type="PANTHER" id="PTHR31594:SF16">
    <property type="entry name" value="SI:CH211-281L24.3"/>
    <property type="match status" value="1"/>
</dbReference>
<evidence type="ECO:0000256" key="4">
    <source>
        <dbReference type="ARBA" id="ARBA00022656"/>
    </source>
</evidence>
<evidence type="ECO:0000256" key="3">
    <source>
        <dbReference type="ARBA" id="ARBA00022525"/>
    </source>
</evidence>
<evidence type="ECO:0000259" key="7">
    <source>
        <dbReference type="PROSITE" id="PS50188"/>
    </source>
</evidence>
<dbReference type="SUPFAM" id="SSF49899">
    <property type="entry name" value="Concanavalin A-like lectins/glucanases"/>
    <property type="match status" value="1"/>
</dbReference>
<evidence type="ECO:0000256" key="1">
    <source>
        <dbReference type="ARBA" id="ARBA00004613"/>
    </source>
</evidence>
<keyword evidence="3" id="KW-0964">Secreted</keyword>
<dbReference type="Gene3D" id="2.60.120.920">
    <property type="match status" value="1"/>
</dbReference>
<dbReference type="PROSITE" id="PS50188">
    <property type="entry name" value="B302_SPRY"/>
    <property type="match status" value="1"/>
</dbReference>
<dbReference type="InterPro" id="IPR013320">
    <property type="entry name" value="ConA-like_dom_sf"/>
</dbReference>
<dbReference type="SMART" id="SM00449">
    <property type="entry name" value="SPRY"/>
    <property type="match status" value="1"/>
</dbReference>
<protein>
    <submittedName>
        <fullName evidence="8">Neoverrucotoxin subunit alpha-like</fullName>
    </submittedName>
</protein>
<dbReference type="InterPro" id="IPR052090">
    <property type="entry name" value="Cytolytic_pore-forming_toxin"/>
</dbReference>
<dbReference type="PRINTS" id="PR01407">
    <property type="entry name" value="BUTYPHLNCDUF"/>
</dbReference>
<accession>A0A3Q2E8L5</accession>
<dbReference type="GO" id="GO:0005576">
    <property type="term" value="C:extracellular region"/>
    <property type="evidence" value="ECO:0007669"/>
    <property type="project" value="UniProtKB-SubCell"/>
</dbReference>
<dbReference type="PANTHER" id="PTHR31594">
    <property type="entry name" value="AIG1-TYPE G DOMAIN-CONTAINING PROTEIN"/>
    <property type="match status" value="1"/>
</dbReference>